<organism evidence="5 6">
    <name type="scientific">Faecalicoccus acidiformans</name>
    <dbReference type="NCBI Taxonomy" id="915173"/>
    <lineage>
        <taxon>Bacteria</taxon>
        <taxon>Bacillati</taxon>
        <taxon>Bacillota</taxon>
        <taxon>Erysipelotrichia</taxon>
        <taxon>Erysipelotrichales</taxon>
        <taxon>Erysipelotrichaceae</taxon>
        <taxon>Faecalicoccus</taxon>
    </lineage>
</organism>
<keyword evidence="1 3" id="KW-0547">Nucleotide-binding</keyword>
<keyword evidence="3 5" id="KW-0418">Kinase</keyword>
<dbReference type="Gene3D" id="3.40.50.300">
    <property type="entry name" value="P-loop containing nucleotide triphosphate hydrolases"/>
    <property type="match status" value="1"/>
</dbReference>
<dbReference type="NCBIfam" id="TIGR00152">
    <property type="entry name" value="dephospho-CoA kinase"/>
    <property type="match status" value="1"/>
</dbReference>
<name>A0A7W8FXA1_9FIRM</name>
<dbReference type="PANTHER" id="PTHR10695:SF46">
    <property type="entry name" value="BIFUNCTIONAL COENZYME A SYNTHASE-RELATED"/>
    <property type="match status" value="1"/>
</dbReference>
<proteinExistence type="inferred from homology"/>
<evidence type="ECO:0000313" key="6">
    <source>
        <dbReference type="Proteomes" id="UP000521313"/>
    </source>
</evidence>
<evidence type="ECO:0000256" key="1">
    <source>
        <dbReference type="ARBA" id="ARBA00022741"/>
    </source>
</evidence>
<dbReference type="CDD" id="cd02022">
    <property type="entry name" value="DPCK"/>
    <property type="match status" value="1"/>
</dbReference>
<dbReference type="AlphaFoldDB" id="A0A7W8FXA1"/>
<protein>
    <recommendedName>
        <fullName evidence="3 4">Dephospho-CoA kinase</fullName>
        <ecNumber evidence="3 4">2.7.1.24</ecNumber>
    </recommendedName>
    <alternativeName>
        <fullName evidence="3">Dephosphocoenzyme A kinase</fullName>
    </alternativeName>
</protein>
<keyword evidence="3" id="KW-0173">Coenzyme A biosynthesis</keyword>
<accession>A0A7W8FXA1</accession>
<dbReference type="GO" id="GO:0004140">
    <property type="term" value="F:dephospho-CoA kinase activity"/>
    <property type="evidence" value="ECO:0007669"/>
    <property type="project" value="UniProtKB-UniRule"/>
</dbReference>
<dbReference type="GO" id="GO:0005524">
    <property type="term" value="F:ATP binding"/>
    <property type="evidence" value="ECO:0007669"/>
    <property type="project" value="UniProtKB-UniRule"/>
</dbReference>
<dbReference type="PROSITE" id="PS51219">
    <property type="entry name" value="DPCK"/>
    <property type="match status" value="1"/>
</dbReference>
<dbReference type="InterPro" id="IPR001977">
    <property type="entry name" value="Depp_CoAkinase"/>
</dbReference>
<comment type="similarity">
    <text evidence="3">Belongs to the CoaE family.</text>
</comment>
<gene>
    <name evidence="3" type="primary">coaE</name>
    <name evidence="5" type="ORF">HNQ43_001142</name>
</gene>
<reference evidence="5 6" key="1">
    <citation type="submission" date="2020-08" db="EMBL/GenBank/DDBJ databases">
        <title>Genomic Encyclopedia of Type Strains, Phase IV (KMG-IV): sequencing the most valuable type-strain genomes for metagenomic binning, comparative biology and taxonomic classification.</title>
        <authorList>
            <person name="Goeker M."/>
        </authorList>
    </citation>
    <scope>NUCLEOTIDE SEQUENCE [LARGE SCALE GENOMIC DNA]</scope>
    <source>
        <strain evidence="5 6">DSM 26963</strain>
    </source>
</reference>
<evidence type="ECO:0000313" key="5">
    <source>
        <dbReference type="EMBL" id="MBB5185093.1"/>
    </source>
</evidence>
<dbReference type="GO" id="GO:0015937">
    <property type="term" value="P:coenzyme A biosynthetic process"/>
    <property type="evidence" value="ECO:0007669"/>
    <property type="project" value="UniProtKB-UniRule"/>
</dbReference>
<dbReference type="Pfam" id="PF01121">
    <property type="entry name" value="CoaE"/>
    <property type="match status" value="1"/>
</dbReference>
<comment type="subcellular location">
    <subcellularLocation>
        <location evidence="3">Cytoplasm</location>
    </subcellularLocation>
</comment>
<sequence>MPKMSKKKIIAITGSMGSGKSMVSTMIQKRYPVLDADQVNRDLIKMGNAGYRALSKKLALPLDSHQEINKSEFSKKIFSDPIYRDQVEAILHPLIMKAIQDWIKNQKNTLVFIEIPLLFEAGMEDHFEEIWCVVCDEEVALERLKAGRNISREEAKARLACQYSPVIKVQKSDVVLYNNGTIEQLQEQVDLYLERSAM</sequence>
<comment type="function">
    <text evidence="3">Catalyzes the phosphorylation of the 3'-hydroxyl group of dephosphocoenzyme A to form coenzyme A.</text>
</comment>
<keyword evidence="3 5" id="KW-0808">Transferase</keyword>
<feature type="binding site" evidence="3">
    <location>
        <begin position="17"/>
        <end position="22"/>
    </location>
    <ligand>
        <name>ATP</name>
        <dbReference type="ChEBI" id="CHEBI:30616"/>
    </ligand>
</feature>
<keyword evidence="2 3" id="KW-0067">ATP-binding</keyword>
<evidence type="ECO:0000256" key="3">
    <source>
        <dbReference type="HAMAP-Rule" id="MF_00376"/>
    </source>
</evidence>
<dbReference type="RefSeq" id="WP_183375654.1">
    <property type="nucleotide sequence ID" value="NZ_CALVCN010000031.1"/>
</dbReference>
<dbReference type="SUPFAM" id="SSF52540">
    <property type="entry name" value="P-loop containing nucleoside triphosphate hydrolases"/>
    <property type="match status" value="1"/>
</dbReference>
<evidence type="ECO:0000256" key="4">
    <source>
        <dbReference type="NCBIfam" id="TIGR00152"/>
    </source>
</evidence>
<dbReference type="HAMAP" id="MF_00376">
    <property type="entry name" value="Dephospho_CoA_kinase"/>
    <property type="match status" value="1"/>
</dbReference>
<comment type="caution">
    <text evidence="5">The sequence shown here is derived from an EMBL/GenBank/DDBJ whole genome shotgun (WGS) entry which is preliminary data.</text>
</comment>
<dbReference type="InterPro" id="IPR027417">
    <property type="entry name" value="P-loop_NTPase"/>
</dbReference>
<dbReference type="GO" id="GO:0005737">
    <property type="term" value="C:cytoplasm"/>
    <property type="evidence" value="ECO:0007669"/>
    <property type="project" value="UniProtKB-SubCell"/>
</dbReference>
<dbReference type="UniPathway" id="UPA00241">
    <property type="reaction ID" value="UER00356"/>
</dbReference>
<dbReference type="Proteomes" id="UP000521313">
    <property type="component" value="Unassembled WGS sequence"/>
</dbReference>
<comment type="catalytic activity">
    <reaction evidence="3">
        <text>3'-dephospho-CoA + ATP = ADP + CoA + H(+)</text>
        <dbReference type="Rhea" id="RHEA:18245"/>
        <dbReference type="ChEBI" id="CHEBI:15378"/>
        <dbReference type="ChEBI" id="CHEBI:30616"/>
        <dbReference type="ChEBI" id="CHEBI:57287"/>
        <dbReference type="ChEBI" id="CHEBI:57328"/>
        <dbReference type="ChEBI" id="CHEBI:456216"/>
        <dbReference type="EC" id="2.7.1.24"/>
    </reaction>
</comment>
<dbReference type="EMBL" id="JACHHD010000010">
    <property type="protein sequence ID" value="MBB5185093.1"/>
    <property type="molecule type" value="Genomic_DNA"/>
</dbReference>
<dbReference type="EC" id="2.7.1.24" evidence="3 4"/>
<comment type="pathway">
    <text evidence="3">Cofactor biosynthesis; coenzyme A biosynthesis; CoA from (R)-pantothenate: step 5/5.</text>
</comment>
<dbReference type="PANTHER" id="PTHR10695">
    <property type="entry name" value="DEPHOSPHO-COA KINASE-RELATED"/>
    <property type="match status" value="1"/>
</dbReference>
<keyword evidence="3" id="KW-0963">Cytoplasm</keyword>
<evidence type="ECO:0000256" key="2">
    <source>
        <dbReference type="ARBA" id="ARBA00022840"/>
    </source>
</evidence>